<dbReference type="Pfam" id="PF25583">
    <property type="entry name" value="WCX"/>
    <property type="match status" value="1"/>
</dbReference>
<dbReference type="Pfam" id="PF13280">
    <property type="entry name" value="WYL"/>
    <property type="match status" value="1"/>
</dbReference>
<gene>
    <name evidence="3" type="ORF">GCM10010918_27280</name>
</gene>
<evidence type="ECO:0008006" key="5">
    <source>
        <dbReference type="Google" id="ProtNLM"/>
    </source>
</evidence>
<dbReference type="InterPro" id="IPR057727">
    <property type="entry name" value="WCX_dom"/>
</dbReference>
<feature type="domain" description="WCX" evidence="2">
    <location>
        <begin position="161"/>
        <end position="236"/>
    </location>
</feature>
<accession>A0A917M048</accession>
<dbReference type="EMBL" id="BMHY01000004">
    <property type="protein sequence ID" value="GGG70477.1"/>
    <property type="molecule type" value="Genomic_DNA"/>
</dbReference>
<dbReference type="PANTHER" id="PTHR34580">
    <property type="match status" value="1"/>
</dbReference>
<dbReference type="PANTHER" id="PTHR34580:SF1">
    <property type="entry name" value="PROTEIN PAFC"/>
    <property type="match status" value="1"/>
</dbReference>
<dbReference type="AlphaFoldDB" id="A0A917M048"/>
<dbReference type="Proteomes" id="UP000600247">
    <property type="component" value="Unassembled WGS sequence"/>
</dbReference>
<comment type="caution">
    <text evidence="3">The sequence shown here is derived from an EMBL/GenBank/DDBJ whole genome shotgun (WGS) entry which is preliminary data.</text>
</comment>
<keyword evidence="4" id="KW-1185">Reference proteome</keyword>
<reference evidence="3 4" key="1">
    <citation type="journal article" date="2014" name="Int. J. Syst. Evol. Microbiol.">
        <title>Complete genome sequence of Corynebacterium casei LMG S-19264T (=DSM 44701T), isolated from a smear-ripened cheese.</title>
        <authorList>
            <consortium name="US DOE Joint Genome Institute (JGI-PGF)"/>
            <person name="Walter F."/>
            <person name="Albersmeier A."/>
            <person name="Kalinowski J."/>
            <person name="Ruckert C."/>
        </authorList>
    </citation>
    <scope>NUCLEOTIDE SEQUENCE [LARGE SCALE GENOMIC DNA]</scope>
    <source>
        <strain evidence="3 4">CGMCC 1.15286</strain>
    </source>
</reference>
<dbReference type="PROSITE" id="PS52050">
    <property type="entry name" value="WYL"/>
    <property type="match status" value="1"/>
</dbReference>
<evidence type="ECO:0000259" key="2">
    <source>
        <dbReference type="Pfam" id="PF25583"/>
    </source>
</evidence>
<evidence type="ECO:0000313" key="3">
    <source>
        <dbReference type="EMBL" id="GGG70477.1"/>
    </source>
</evidence>
<proteinExistence type="predicted"/>
<dbReference type="InterPro" id="IPR051534">
    <property type="entry name" value="CBASS_pafABC_assoc_protein"/>
</dbReference>
<organism evidence="3 4">
    <name type="scientific">Paenibacillus radicis</name>
    <name type="common">ex Gao et al. 2016</name>
    <dbReference type="NCBI Taxonomy" id="1737354"/>
    <lineage>
        <taxon>Bacteria</taxon>
        <taxon>Bacillati</taxon>
        <taxon>Bacillota</taxon>
        <taxon>Bacilli</taxon>
        <taxon>Bacillales</taxon>
        <taxon>Paenibacillaceae</taxon>
        <taxon>Paenibacillus</taxon>
    </lineage>
</organism>
<evidence type="ECO:0000313" key="4">
    <source>
        <dbReference type="Proteomes" id="UP000600247"/>
    </source>
</evidence>
<dbReference type="InterPro" id="IPR026881">
    <property type="entry name" value="WYL_dom"/>
</dbReference>
<sequence>MALLIGTDFIEQRLDGNYGTVAQAARRKIEAILPEPIRDEAARVRETMRLLHVSEPLTGLREKDYLGQLRRAILERRKIKISYQKKIPEADGNRKSMREVDPYGLALVQGNWILLGRCDLRQDIRHFRLSRITELVVLDKYFIMPKDFNLSDYRPPDDRNERVLIRANPEIADKIAETANFYMETVEKRLDAVWIHFRVRTPEELLHLILSWGGDVEVVEPESLRCRIREEAEKILKRY</sequence>
<evidence type="ECO:0000259" key="1">
    <source>
        <dbReference type="Pfam" id="PF13280"/>
    </source>
</evidence>
<name>A0A917M048_9BACL</name>
<feature type="domain" description="WYL" evidence="1">
    <location>
        <begin position="65"/>
        <end position="136"/>
    </location>
</feature>
<protein>
    <recommendedName>
        <fullName evidence="5">WYL domain-containing protein</fullName>
    </recommendedName>
</protein>